<dbReference type="AlphaFoldDB" id="A0ABD5VHF5"/>
<dbReference type="InterPro" id="IPR043851">
    <property type="entry name" value="DUF5813"/>
</dbReference>
<dbReference type="RefSeq" id="WP_336350872.1">
    <property type="nucleotide sequence ID" value="NZ_JAZAQL010000002.1"/>
</dbReference>
<gene>
    <name evidence="1" type="ORF">ACFQGB_13710</name>
</gene>
<accession>A0ABD5VHF5</accession>
<reference evidence="1 2" key="1">
    <citation type="journal article" date="2019" name="Int. J. Syst. Evol. Microbiol.">
        <title>The Global Catalogue of Microorganisms (GCM) 10K type strain sequencing project: providing services to taxonomists for standard genome sequencing and annotation.</title>
        <authorList>
            <consortium name="The Broad Institute Genomics Platform"/>
            <consortium name="The Broad Institute Genome Sequencing Center for Infectious Disease"/>
            <person name="Wu L."/>
            <person name="Ma J."/>
        </authorList>
    </citation>
    <scope>NUCLEOTIDE SEQUENCE [LARGE SCALE GENOMIC DNA]</scope>
    <source>
        <strain evidence="1 2">GX26</strain>
    </source>
</reference>
<name>A0ABD5VHF5_9EURY</name>
<protein>
    <submittedName>
        <fullName evidence="1">DUF5813 family protein</fullName>
    </submittedName>
</protein>
<organism evidence="1 2">
    <name type="scientific">Halorubellus litoreus</name>
    <dbReference type="NCBI Taxonomy" id="755308"/>
    <lineage>
        <taxon>Archaea</taxon>
        <taxon>Methanobacteriati</taxon>
        <taxon>Methanobacteriota</taxon>
        <taxon>Stenosarchaea group</taxon>
        <taxon>Halobacteria</taxon>
        <taxon>Halobacteriales</taxon>
        <taxon>Halorubellaceae</taxon>
        <taxon>Halorubellus</taxon>
    </lineage>
</organism>
<dbReference type="Pfam" id="PF19130">
    <property type="entry name" value="DUF5813"/>
    <property type="match status" value="1"/>
</dbReference>
<evidence type="ECO:0000313" key="1">
    <source>
        <dbReference type="EMBL" id="MFC6953923.1"/>
    </source>
</evidence>
<proteinExistence type="predicted"/>
<keyword evidence="2" id="KW-1185">Reference proteome</keyword>
<sequence>MTASTPSDVATAFERHDAFAATDDDRFALDSTAFDVTVTATEPDSGKAGAFTVVVPVPALSATVDDPDDVAPVVEDGWFETFERRLEDAFDVAKTSYGDDPVVDRGAETVRVELAYESWDAAEGVADAKALAEYVEGTWVQGLIPGYDYVGVAADLRSQASQNTAGDDDGNGRSGTPL</sequence>
<dbReference type="Proteomes" id="UP001596395">
    <property type="component" value="Unassembled WGS sequence"/>
</dbReference>
<comment type="caution">
    <text evidence="1">The sequence shown here is derived from an EMBL/GenBank/DDBJ whole genome shotgun (WGS) entry which is preliminary data.</text>
</comment>
<evidence type="ECO:0000313" key="2">
    <source>
        <dbReference type="Proteomes" id="UP001596395"/>
    </source>
</evidence>
<dbReference type="EMBL" id="JBHSXN010000002">
    <property type="protein sequence ID" value="MFC6953923.1"/>
    <property type="molecule type" value="Genomic_DNA"/>
</dbReference>